<dbReference type="AlphaFoldDB" id="M6UNZ8"/>
<dbReference type="Proteomes" id="UP000012160">
    <property type="component" value="Unassembled WGS sequence"/>
</dbReference>
<evidence type="ECO:0000313" key="1">
    <source>
        <dbReference type="EMBL" id="EMO46862.1"/>
    </source>
</evidence>
<dbReference type="EMBL" id="AHOQ02000015">
    <property type="protein sequence ID" value="EMO46862.1"/>
    <property type="molecule type" value="Genomic_DNA"/>
</dbReference>
<proteinExistence type="predicted"/>
<dbReference type="RefSeq" id="WP_004469678.1">
    <property type="nucleotide sequence ID" value="NZ_AHOQ02000015.1"/>
</dbReference>
<reference evidence="1 2" key="1">
    <citation type="submission" date="2013-01" db="EMBL/GenBank/DDBJ databases">
        <authorList>
            <person name="Harkins D.M."/>
            <person name="Durkin A.S."/>
            <person name="Brinkac L.M."/>
            <person name="Haft D.H."/>
            <person name="Selengut J.D."/>
            <person name="Sanka R."/>
            <person name="DePew J."/>
            <person name="Purushe J."/>
            <person name="Matthias M.A."/>
            <person name="Vinetz J.M."/>
            <person name="Sutton G.G."/>
            <person name="Nierman W.C."/>
            <person name="Fouts D.E."/>
        </authorList>
    </citation>
    <scope>NUCLEOTIDE SEQUENCE [LARGE SCALE GENOMIC DNA]</scope>
    <source>
        <strain evidence="1 2">ZUN179</strain>
    </source>
</reference>
<protein>
    <recommendedName>
        <fullName evidence="3">Three-Cys-motif partner protein TcmP</fullName>
    </recommendedName>
</protein>
<evidence type="ECO:0000313" key="2">
    <source>
        <dbReference type="Proteomes" id="UP000012160"/>
    </source>
</evidence>
<dbReference type="InterPro" id="IPR031009">
    <property type="entry name" value="Tcm_partner"/>
</dbReference>
<comment type="caution">
    <text evidence="1">The sequence shown here is derived from an EMBL/GenBank/DDBJ whole genome shotgun (WGS) entry which is preliminary data.</text>
</comment>
<organism evidence="1 2">
    <name type="scientific">Leptospira santarosai str. ZUN179</name>
    <dbReference type="NCBI Taxonomy" id="1049985"/>
    <lineage>
        <taxon>Bacteria</taxon>
        <taxon>Pseudomonadati</taxon>
        <taxon>Spirochaetota</taxon>
        <taxon>Spirochaetia</taxon>
        <taxon>Leptospirales</taxon>
        <taxon>Leptospiraceae</taxon>
        <taxon>Leptospira</taxon>
    </lineage>
</organism>
<accession>M6UNZ8</accession>
<gene>
    <name evidence="1" type="ORF">LEP1GSC187_1852</name>
</gene>
<name>M6UNZ8_9LEPT</name>
<sequence length="429" mass="50745">MYLNIKENKTSWSSDGTKYPTIEPHTKEKHLILESYLKDWIVTLCANHPGNSSVLTIIDGFCGGGFYKDPESKQVWEGSPVRILRVIDSALQEVRERRSKPRFNLRIKVLFIDSEIQHTECLKAFLNRLEDNHKFVKFNYEIITTEFSNILDTCLEEVRKRGGSSFFFIDPFGYTQFSMLDIRKIMSLNKSEILLTFMIDFVRRFLTSRSESLRAFDNRMDAEGYFLKASVDGMDTASQQAYLRDETLRLFRDKGNVRYVYTFGMLRTSTIVTYYLIHFANHRRAQEVIKDTLWRYNNIDLSYQFAYGIYGLGFRTPEYFEETLRLFDIKTENHKQCVIDLQNGIIPLVHEHKEGVRFRDLVDLTIQMNPANLDIYRDSIVKSREETELKVKRNGKESRARYLKPDDIIIKSNDRQYFFFSDMDQFYKK</sequence>
<evidence type="ECO:0008006" key="3">
    <source>
        <dbReference type="Google" id="ProtNLM"/>
    </source>
</evidence>
<dbReference type="NCBIfam" id="TIGR04474">
    <property type="entry name" value="tcm_partner"/>
    <property type="match status" value="1"/>
</dbReference>